<evidence type="ECO:0000256" key="7">
    <source>
        <dbReference type="SAM" id="MobiDB-lite"/>
    </source>
</evidence>
<dbReference type="GO" id="GO:0005634">
    <property type="term" value="C:nucleus"/>
    <property type="evidence" value="ECO:0007669"/>
    <property type="project" value="UniProtKB-SubCell"/>
</dbReference>
<dbReference type="AlphaFoldDB" id="A0A8H7V1C5"/>
<feature type="compositionally biased region" description="Low complexity" evidence="7">
    <location>
        <begin position="17"/>
        <end position="32"/>
    </location>
</feature>
<dbReference type="InterPro" id="IPR012485">
    <property type="entry name" value="CENP-I"/>
</dbReference>
<dbReference type="GO" id="GO:0000070">
    <property type="term" value="P:mitotic sister chromatid segregation"/>
    <property type="evidence" value="ECO:0007669"/>
    <property type="project" value="TreeGrafter"/>
</dbReference>
<name>A0A8H7V1C5_9FUNG</name>
<comment type="caution">
    <text evidence="8">The sequence shown here is derived from an EMBL/GenBank/DDBJ whole genome shotgun (WGS) entry which is preliminary data.</text>
</comment>
<evidence type="ECO:0000256" key="2">
    <source>
        <dbReference type="ARBA" id="ARBA00004584"/>
    </source>
</evidence>
<evidence type="ECO:0000313" key="9">
    <source>
        <dbReference type="Proteomes" id="UP000650833"/>
    </source>
</evidence>
<reference evidence="8" key="1">
    <citation type="submission" date="2020-12" db="EMBL/GenBank/DDBJ databases">
        <title>Metabolic potential, ecology and presence of endohyphal bacteria is reflected in genomic diversity of Mucoromycotina.</title>
        <authorList>
            <person name="Muszewska A."/>
            <person name="Okrasinska A."/>
            <person name="Steczkiewicz K."/>
            <person name="Drgas O."/>
            <person name="Orlowska M."/>
            <person name="Perlinska-Lenart U."/>
            <person name="Aleksandrzak-Piekarczyk T."/>
            <person name="Szatraj K."/>
            <person name="Zielenkiewicz U."/>
            <person name="Pilsyk S."/>
            <person name="Malc E."/>
            <person name="Mieczkowski P."/>
            <person name="Kruszewska J.S."/>
            <person name="Biernat P."/>
            <person name="Pawlowska J."/>
        </authorList>
    </citation>
    <scope>NUCLEOTIDE SEQUENCE</scope>
    <source>
        <strain evidence="8">CBS 226.32</strain>
    </source>
</reference>
<keyword evidence="9" id="KW-1185">Reference proteome</keyword>
<keyword evidence="6" id="KW-0137">Centromere</keyword>
<keyword evidence="4" id="KW-0158">Chromosome</keyword>
<evidence type="ECO:0000313" key="8">
    <source>
        <dbReference type="EMBL" id="KAG2199763.1"/>
    </source>
</evidence>
<gene>
    <name evidence="8" type="ORF">INT46_009004</name>
</gene>
<proteinExistence type="inferred from homology"/>
<dbReference type="GO" id="GO:0000939">
    <property type="term" value="C:inner kinetochore"/>
    <property type="evidence" value="ECO:0007669"/>
    <property type="project" value="TreeGrafter"/>
</dbReference>
<dbReference type="EMBL" id="JAEPRC010000339">
    <property type="protein sequence ID" value="KAG2199763.1"/>
    <property type="molecule type" value="Genomic_DNA"/>
</dbReference>
<comment type="subcellular location">
    <subcellularLocation>
        <location evidence="2">Chromosome</location>
        <location evidence="2">Centromere</location>
    </subcellularLocation>
    <subcellularLocation>
        <location evidence="1">Nucleus</location>
    </subcellularLocation>
</comment>
<sequence>MEEDVYSDDEIFNGQETNDAVTTTTTTTTAAAADDDNDDFQKTADEEILNGVDTNNVDEIIQKALFGVSLDKPVAVIRRAVDKLKKIAPLIKKFGLLPSQFNLIYEIIMMQKLSHGYTFFLMQCLLPRKNISEDYIVRIIASISRKDRNIMMTNEMLNWAISIYDIINTKEKIGKLYPVLFHSLHQASVRAAACHLLYFITRREHVIPYRIRRLNDLINSEKDNAELIGLLLVYQTYDFSIIVPHNVRLVNAFVFETPYPDMKHELKNIRTLWNNEMEIVDSRKAEFQLPTKKKAKKLKSKDISGETLRELDVLDITRIANGIENLDLAEQLSAILENRKLQHLLLCKRDDVVIDRLSYWIVQKIMDLARWNNEEDIMKSELHDMLKSLVRFTRFTKSQLPVLEYFLFDYLKTWNGFEFEDEIFELITYIKPTNYKDFYELALMRLYRLYIVSDVKWKAKLIVCYTDLLNNWALLDWNRHSKLGKNKESNIDYITTAFGVLSFDINYFTTIQRLIEHIDRLCVMGLLAEDDHPLLQHAGLSFFELVSNISAQDDIPDIIIPAATFVHRNFYSSSAMAVSRICGILNQYKLAFEENDKKTEDWMSRHTPAYLNHFNTYLMDVCNTLWRNIGLSEVQQDGNVFSLTKKNILEFHKLCESRDMDVTKLLSITHSVSLAAFSKRFMKLLEKDEKSSINHDQPITSMYLRELEENGGVSLSYLDYRADYLNYLNRLGFTGIHDLLYACMSSLIQMKEKDTSTISQTST</sequence>
<evidence type="ECO:0000256" key="3">
    <source>
        <dbReference type="ARBA" id="ARBA00005470"/>
    </source>
</evidence>
<dbReference type="OrthoDB" id="6347512at2759"/>
<keyword evidence="5" id="KW-0539">Nucleus</keyword>
<feature type="region of interest" description="Disordered" evidence="7">
    <location>
        <begin position="1"/>
        <end position="37"/>
    </location>
</feature>
<organism evidence="8 9">
    <name type="scientific">Mucor plumbeus</name>
    <dbReference type="NCBI Taxonomy" id="97098"/>
    <lineage>
        <taxon>Eukaryota</taxon>
        <taxon>Fungi</taxon>
        <taxon>Fungi incertae sedis</taxon>
        <taxon>Mucoromycota</taxon>
        <taxon>Mucoromycotina</taxon>
        <taxon>Mucoromycetes</taxon>
        <taxon>Mucorales</taxon>
        <taxon>Mucorineae</taxon>
        <taxon>Mucoraceae</taxon>
        <taxon>Mucor</taxon>
    </lineage>
</organism>
<dbReference type="PANTHER" id="PTHR48208">
    <property type="entry name" value="CENTROMERE PROTEIN I"/>
    <property type="match status" value="1"/>
</dbReference>
<comment type="similarity">
    <text evidence="3">Belongs to the CENP-I/CTF3 family.</text>
</comment>
<evidence type="ECO:0000256" key="5">
    <source>
        <dbReference type="ARBA" id="ARBA00023242"/>
    </source>
</evidence>
<evidence type="ECO:0000256" key="6">
    <source>
        <dbReference type="ARBA" id="ARBA00023328"/>
    </source>
</evidence>
<feature type="compositionally biased region" description="Acidic residues" evidence="7">
    <location>
        <begin position="1"/>
        <end position="11"/>
    </location>
</feature>
<dbReference type="Pfam" id="PF07778">
    <property type="entry name" value="CENP-I"/>
    <property type="match status" value="2"/>
</dbReference>
<evidence type="ECO:0000256" key="1">
    <source>
        <dbReference type="ARBA" id="ARBA00004123"/>
    </source>
</evidence>
<dbReference type="Proteomes" id="UP000650833">
    <property type="component" value="Unassembled WGS sequence"/>
</dbReference>
<evidence type="ECO:0000256" key="4">
    <source>
        <dbReference type="ARBA" id="ARBA00022454"/>
    </source>
</evidence>
<dbReference type="PANTHER" id="PTHR48208:SF2">
    <property type="entry name" value="CENTROMERE PROTEIN I"/>
    <property type="match status" value="1"/>
</dbReference>
<dbReference type="GO" id="GO:0034080">
    <property type="term" value="P:CENP-A containing chromatin assembly"/>
    <property type="evidence" value="ECO:0007669"/>
    <property type="project" value="TreeGrafter"/>
</dbReference>
<protein>
    <submittedName>
        <fullName evidence="8">Uncharacterized protein</fullName>
    </submittedName>
</protein>
<accession>A0A8H7V1C5</accession>